<name>A0A381RLC7_9ZZZZ</name>
<organism evidence="1">
    <name type="scientific">marine metagenome</name>
    <dbReference type="NCBI Taxonomy" id="408172"/>
    <lineage>
        <taxon>unclassified sequences</taxon>
        <taxon>metagenomes</taxon>
        <taxon>ecological metagenomes</taxon>
    </lineage>
</organism>
<dbReference type="EMBL" id="UINC01001917">
    <property type="protein sequence ID" value="SUZ90717.1"/>
    <property type="molecule type" value="Genomic_DNA"/>
</dbReference>
<reference evidence="1" key="1">
    <citation type="submission" date="2018-05" db="EMBL/GenBank/DDBJ databases">
        <authorList>
            <person name="Lanie J.A."/>
            <person name="Ng W.-L."/>
            <person name="Kazmierczak K.M."/>
            <person name="Andrzejewski T.M."/>
            <person name="Davidsen T.M."/>
            <person name="Wayne K.J."/>
            <person name="Tettelin H."/>
            <person name="Glass J.I."/>
            <person name="Rusch D."/>
            <person name="Podicherti R."/>
            <person name="Tsui H.-C.T."/>
            <person name="Winkler M.E."/>
        </authorList>
    </citation>
    <scope>NUCLEOTIDE SEQUENCE</scope>
</reference>
<evidence type="ECO:0000313" key="1">
    <source>
        <dbReference type="EMBL" id="SUZ90717.1"/>
    </source>
</evidence>
<accession>A0A381RLC7</accession>
<gene>
    <name evidence="1" type="ORF">METZ01_LOCUS43571</name>
</gene>
<sequence>MSAIGAVVPVVAHYKVIALRHDLLPVVFVAPKSLSYVVVSYRRVVHEDVSVLNSESIALFGNDSFYE</sequence>
<protein>
    <submittedName>
        <fullName evidence="1">Uncharacterized protein</fullName>
    </submittedName>
</protein>
<dbReference type="AlphaFoldDB" id="A0A381RLC7"/>
<proteinExistence type="predicted"/>